<sequence length="593" mass="66508">MAARFASRTEKEMSDIRTKLSSKNTIKSNRRAAGILRSYLIEKHQPSNFEDFDTFRLNEILSHFYMDLRKSDGDKYKVTSLENIRHSLNRYLQAPPYDRNIDLIKGLEFREANLNFRAVLAELKREGKGFIQHHEIISDKDMQILYNSVHLTPNTPTGLLQKVQFDVRLYFFRRGSENMHSMMKDTFMVKTDPNTRLKYVCKDIDELSKNHRESDKERTGGYMPQILGDEKCPVLSFERYVQLLNKNCDRLWQRPRDTFSSSDESWYCNAPIGEKTLAMFMTNLSKQCMLSKAYTNHSIRATGATLLSRSHFGAAQIMSVTGHKSVSSLAVYQRVSDIEKLAMGHTIGQHFKRSGQTVPALPASSTNSTHMKALPSIIQETDRQATAYSALPPPLMAYPALPAPMPPRPALPAPLMPHPALPAPLECELSNQENEIEDESEVEPHFTLPLSRLPLVEKPCNTSSSSTISITDSVNVSAGVSHSTSYPPSNPTYNNLASKQGISRNKGSTLPTDVHVSSDSVPTSSPSDPVIDVSEDEATALQPYVKDIMCDFSDLPDAPRIQTSQNVSQSNAMTIREMFSGCRIGNITINIHK</sequence>
<reference evidence="3" key="1">
    <citation type="submission" date="2019-08" db="EMBL/GenBank/DDBJ databases">
        <title>The improved chromosome-level genome for the pearl oyster Pinctada fucata martensii using PacBio sequencing and Hi-C.</title>
        <authorList>
            <person name="Zheng Z."/>
        </authorList>
    </citation>
    <scope>NUCLEOTIDE SEQUENCE</scope>
    <source>
        <strain evidence="3">ZZ-2019</strain>
        <tissue evidence="3">Adductor muscle</tissue>
    </source>
</reference>
<dbReference type="GO" id="GO:0003677">
    <property type="term" value="F:DNA binding"/>
    <property type="evidence" value="ECO:0007669"/>
    <property type="project" value="InterPro"/>
</dbReference>
<dbReference type="Proteomes" id="UP001186944">
    <property type="component" value="Unassembled WGS sequence"/>
</dbReference>
<keyword evidence="4" id="KW-1185">Reference proteome</keyword>
<dbReference type="PANTHER" id="PTHR21446:SF12">
    <property type="entry name" value="POTASSIUM CHANNEL TETRAMERIZATION DOMAIN CONTAINING 1"/>
    <property type="match status" value="1"/>
</dbReference>
<evidence type="ECO:0008006" key="5">
    <source>
        <dbReference type="Google" id="ProtNLM"/>
    </source>
</evidence>
<dbReference type="InterPro" id="IPR052787">
    <property type="entry name" value="MAVS"/>
</dbReference>
<proteinExistence type="predicted"/>
<feature type="region of interest" description="Disordered" evidence="2">
    <location>
        <begin position="478"/>
        <end position="531"/>
    </location>
</feature>
<evidence type="ECO:0000313" key="4">
    <source>
        <dbReference type="Proteomes" id="UP001186944"/>
    </source>
</evidence>
<feature type="compositionally biased region" description="Polar residues" evidence="2">
    <location>
        <begin position="478"/>
        <end position="510"/>
    </location>
</feature>
<dbReference type="GO" id="GO:0015074">
    <property type="term" value="P:DNA integration"/>
    <property type="evidence" value="ECO:0007669"/>
    <property type="project" value="InterPro"/>
</dbReference>
<evidence type="ECO:0000256" key="1">
    <source>
        <dbReference type="ARBA" id="ARBA00023172"/>
    </source>
</evidence>
<dbReference type="SUPFAM" id="SSF56349">
    <property type="entry name" value="DNA breaking-rejoining enzymes"/>
    <property type="match status" value="1"/>
</dbReference>
<dbReference type="PANTHER" id="PTHR21446">
    <property type="entry name" value="DUF3504 DOMAIN-CONTAINING PROTEIN"/>
    <property type="match status" value="1"/>
</dbReference>
<feature type="compositionally biased region" description="Low complexity" evidence="2">
    <location>
        <begin position="511"/>
        <end position="531"/>
    </location>
</feature>
<gene>
    <name evidence="3" type="ORF">FSP39_024307</name>
</gene>
<dbReference type="EMBL" id="VSWD01000011">
    <property type="protein sequence ID" value="KAK3088834.1"/>
    <property type="molecule type" value="Genomic_DNA"/>
</dbReference>
<dbReference type="InterPro" id="IPR013762">
    <property type="entry name" value="Integrase-like_cat_sf"/>
</dbReference>
<organism evidence="3 4">
    <name type="scientific">Pinctada imbricata</name>
    <name type="common">Atlantic pearl-oyster</name>
    <name type="synonym">Pinctada martensii</name>
    <dbReference type="NCBI Taxonomy" id="66713"/>
    <lineage>
        <taxon>Eukaryota</taxon>
        <taxon>Metazoa</taxon>
        <taxon>Spiralia</taxon>
        <taxon>Lophotrochozoa</taxon>
        <taxon>Mollusca</taxon>
        <taxon>Bivalvia</taxon>
        <taxon>Autobranchia</taxon>
        <taxon>Pteriomorphia</taxon>
        <taxon>Pterioida</taxon>
        <taxon>Pterioidea</taxon>
        <taxon>Pteriidae</taxon>
        <taxon>Pinctada</taxon>
    </lineage>
</organism>
<accession>A0AA88XMX6</accession>
<dbReference type="GO" id="GO:0006310">
    <property type="term" value="P:DNA recombination"/>
    <property type="evidence" value="ECO:0007669"/>
    <property type="project" value="UniProtKB-KW"/>
</dbReference>
<keyword evidence="1" id="KW-0233">DNA recombination</keyword>
<dbReference type="InterPro" id="IPR011010">
    <property type="entry name" value="DNA_brk_join_enz"/>
</dbReference>
<comment type="caution">
    <text evidence="3">The sequence shown here is derived from an EMBL/GenBank/DDBJ whole genome shotgun (WGS) entry which is preliminary data.</text>
</comment>
<dbReference type="AlphaFoldDB" id="A0AA88XMX6"/>
<evidence type="ECO:0000256" key="2">
    <source>
        <dbReference type="SAM" id="MobiDB-lite"/>
    </source>
</evidence>
<evidence type="ECO:0000313" key="3">
    <source>
        <dbReference type="EMBL" id="KAK3088834.1"/>
    </source>
</evidence>
<name>A0AA88XMX6_PINIB</name>
<protein>
    <recommendedName>
        <fullName evidence="5">DUF3504 domain-containing protein</fullName>
    </recommendedName>
</protein>
<dbReference type="Gene3D" id="1.10.443.10">
    <property type="entry name" value="Intergrase catalytic core"/>
    <property type="match status" value="1"/>
</dbReference>